<reference evidence="3 4" key="1">
    <citation type="submission" date="2019-12" db="EMBL/GenBank/DDBJ databases">
        <title>Genomic-based taxomic classification of the family Erythrobacteraceae.</title>
        <authorList>
            <person name="Xu L."/>
        </authorList>
    </citation>
    <scope>NUCLEOTIDE SEQUENCE [LARGE SCALE GENOMIC DNA]</scope>
    <source>
        <strain evidence="3 4">LMG 29519</strain>
    </source>
</reference>
<organism evidence="3 4">
    <name type="scientific">Alteriqipengyuania halimionae</name>
    <dbReference type="NCBI Taxonomy" id="1926630"/>
    <lineage>
        <taxon>Bacteria</taxon>
        <taxon>Pseudomonadati</taxon>
        <taxon>Pseudomonadota</taxon>
        <taxon>Alphaproteobacteria</taxon>
        <taxon>Sphingomonadales</taxon>
        <taxon>Erythrobacteraceae</taxon>
        <taxon>Alteriqipengyuania</taxon>
    </lineage>
</organism>
<feature type="region of interest" description="Disordered" evidence="1">
    <location>
        <begin position="45"/>
        <end position="87"/>
    </location>
</feature>
<keyword evidence="4" id="KW-1185">Reference proteome</keyword>
<dbReference type="AlphaFoldDB" id="A0A6I4U5T9"/>
<feature type="chain" id="PRO_5026323544" description="Circumsporozoite protein" evidence="2">
    <location>
        <begin position="21"/>
        <end position="87"/>
    </location>
</feature>
<evidence type="ECO:0000313" key="4">
    <source>
        <dbReference type="Proteomes" id="UP000429229"/>
    </source>
</evidence>
<gene>
    <name evidence="3" type="ORF">GRI68_08730</name>
</gene>
<evidence type="ECO:0000256" key="2">
    <source>
        <dbReference type="SAM" id="SignalP"/>
    </source>
</evidence>
<accession>A0A6I4U5T9</accession>
<name>A0A6I4U5T9_9SPHN</name>
<dbReference type="EMBL" id="WTYR01000001">
    <property type="protein sequence ID" value="MXP10265.1"/>
    <property type="molecule type" value="Genomic_DNA"/>
</dbReference>
<keyword evidence="2" id="KW-0732">Signal</keyword>
<protein>
    <recommendedName>
        <fullName evidence="5">Circumsporozoite protein</fullName>
    </recommendedName>
</protein>
<evidence type="ECO:0000313" key="3">
    <source>
        <dbReference type="EMBL" id="MXP10265.1"/>
    </source>
</evidence>
<sequence>MRYSIAATLAALALSLAACSQETVDAASETADSAAADTAANLDKAGEAIEDGAEATAREVGDLADEAEAELSRDDAPEAGATPPPAE</sequence>
<dbReference type="RefSeq" id="WP_160616888.1">
    <property type="nucleotide sequence ID" value="NZ_WTYR01000001.1"/>
</dbReference>
<dbReference type="PROSITE" id="PS51257">
    <property type="entry name" value="PROKAR_LIPOPROTEIN"/>
    <property type="match status" value="1"/>
</dbReference>
<feature type="signal peptide" evidence="2">
    <location>
        <begin position="1"/>
        <end position="20"/>
    </location>
</feature>
<evidence type="ECO:0008006" key="5">
    <source>
        <dbReference type="Google" id="ProtNLM"/>
    </source>
</evidence>
<dbReference type="Proteomes" id="UP000429229">
    <property type="component" value="Unassembled WGS sequence"/>
</dbReference>
<evidence type="ECO:0000256" key="1">
    <source>
        <dbReference type="SAM" id="MobiDB-lite"/>
    </source>
</evidence>
<comment type="caution">
    <text evidence="3">The sequence shown here is derived from an EMBL/GenBank/DDBJ whole genome shotgun (WGS) entry which is preliminary data.</text>
</comment>
<proteinExistence type="predicted"/>